<protein>
    <submittedName>
        <fullName evidence="3">Uncharacterized protein</fullName>
    </submittedName>
</protein>
<keyword evidence="4" id="KW-1185">Reference proteome</keyword>
<dbReference type="RefSeq" id="WP_208338762.1">
    <property type="nucleotide sequence ID" value="NZ_CAWQFN010000191.1"/>
</dbReference>
<evidence type="ECO:0000256" key="1">
    <source>
        <dbReference type="SAM" id="MobiDB-lite"/>
    </source>
</evidence>
<name>A0AAP5M7J9_9CYAN</name>
<proteinExistence type="predicted"/>
<feature type="chain" id="PRO_5042835240" evidence="2">
    <location>
        <begin position="22"/>
        <end position="223"/>
    </location>
</feature>
<dbReference type="Proteomes" id="UP000667802">
    <property type="component" value="Unassembled WGS sequence"/>
</dbReference>
<evidence type="ECO:0000256" key="2">
    <source>
        <dbReference type="SAM" id="SignalP"/>
    </source>
</evidence>
<evidence type="ECO:0000313" key="3">
    <source>
        <dbReference type="EMBL" id="MDR9895190.1"/>
    </source>
</evidence>
<accession>A0AAP5M7J9</accession>
<dbReference type="EMBL" id="JAALHA020000004">
    <property type="protein sequence ID" value="MDR9895190.1"/>
    <property type="molecule type" value="Genomic_DNA"/>
</dbReference>
<feature type="region of interest" description="Disordered" evidence="1">
    <location>
        <begin position="21"/>
        <end position="60"/>
    </location>
</feature>
<keyword evidence="2" id="KW-0732">Signal</keyword>
<evidence type="ECO:0000313" key="4">
    <source>
        <dbReference type="Proteomes" id="UP000667802"/>
    </source>
</evidence>
<comment type="caution">
    <text evidence="3">The sequence shown here is derived from an EMBL/GenBank/DDBJ whole genome shotgun (WGS) entry which is preliminary data.</text>
</comment>
<organism evidence="3 4">
    <name type="scientific">Aetokthonos hydrillicola Thurmond2011</name>
    <dbReference type="NCBI Taxonomy" id="2712845"/>
    <lineage>
        <taxon>Bacteria</taxon>
        <taxon>Bacillati</taxon>
        <taxon>Cyanobacteriota</taxon>
        <taxon>Cyanophyceae</taxon>
        <taxon>Nostocales</taxon>
        <taxon>Hapalosiphonaceae</taxon>
        <taxon>Aetokthonos</taxon>
    </lineage>
</organism>
<gene>
    <name evidence="3" type="ORF">G7B40_011510</name>
</gene>
<reference evidence="4" key="1">
    <citation type="journal article" date="2021" name="Science">
        <title>Hunting the eagle killer: A cyanobacterial neurotoxin causes vacuolar myelinopathy.</title>
        <authorList>
            <person name="Breinlinger S."/>
            <person name="Phillips T.J."/>
            <person name="Haram B.N."/>
            <person name="Mares J."/>
            <person name="Martinez Yerena J.A."/>
            <person name="Hrouzek P."/>
            <person name="Sobotka R."/>
            <person name="Henderson W.M."/>
            <person name="Schmieder P."/>
            <person name="Williams S.M."/>
            <person name="Lauderdale J.D."/>
            <person name="Wilde H.D."/>
            <person name="Gerrin W."/>
            <person name="Kust A."/>
            <person name="Washington J.W."/>
            <person name="Wagner C."/>
            <person name="Geier B."/>
            <person name="Liebeke M."/>
            <person name="Enke H."/>
            <person name="Niedermeyer T.H.J."/>
            <person name="Wilde S.B."/>
        </authorList>
    </citation>
    <scope>NUCLEOTIDE SEQUENCE [LARGE SCALE GENOMIC DNA]</scope>
    <source>
        <strain evidence="4">Thurmond2011</strain>
    </source>
</reference>
<feature type="signal peptide" evidence="2">
    <location>
        <begin position="1"/>
        <end position="21"/>
    </location>
</feature>
<dbReference type="AlphaFoldDB" id="A0AAP5M7J9"/>
<feature type="compositionally biased region" description="Low complexity" evidence="1">
    <location>
        <begin position="27"/>
        <end position="53"/>
    </location>
</feature>
<sequence length="223" mass="23087">MKKLIPLLLSAALLGNTVACSKPADKTSSTSTTNTSNPNTTKTTNTSAITSNSKGQQASVPAGTTFDTILQEDLSTAKNRNNDRFTLRVKNSLVGGNPTLKDAQIQGHLEDVVKAAKGKKASLHLVVDDIMLKDGQAYPLDASLVNTQVETKTKGKFIQNAGIILGGAVAGHFLGNKANFKQGALAGGAAATAFVLSSPGGEVVLKKGTNVKWKLKTALNTAG</sequence>